<dbReference type="InterPro" id="IPR054746">
    <property type="entry name" value="GLMA-like_second"/>
</dbReference>
<evidence type="ECO:0000313" key="2">
    <source>
        <dbReference type="EMBL" id="SPD85184.1"/>
    </source>
</evidence>
<dbReference type="OrthoDB" id="9813184at2"/>
<evidence type="ECO:0000313" key="3">
    <source>
        <dbReference type="Proteomes" id="UP000238164"/>
    </source>
</evidence>
<reference evidence="2 3" key="1">
    <citation type="submission" date="2018-02" db="EMBL/GenBank/DDBJ databases">
        <authorList>
            <person name="Cohen D.B."/>
            <person name="Kent A.D."/>
        </authorList>
    </citation>
    <scope>NUCLEOTIDE SEQUENCE [LARGE SCALE GENOMIC DNA]</scope>
    <source>
        <strain evidence="2">1</strain>
    </source>
</reference>
<dbReference type="Pfam" id="PF22369">
    <property type="entry name" value="GLMA_2nd"/>
    <property type="match status" value="1"/>
</dbReference>
<dbReference type="RefSeq" id="WP_158680750.1">
    <property type="nucleotide sequence ID" value="NZ_BAAAGO010000016.1"/>
</dbReference>
<evidence type="ECO:0000259" key="1">
    <source>
        <dbReference type="Pfam" id="PF22369"/>
    </source>
</evidence>
<accession>A0A2N9JCS9</accession>
<name>A0A2N9JCS9_9ACTN</name>
<dbReference type="KEGG" id="mgg:MPLG2_0148"/>
<protein>
    <submittedName>
        <fullName evidence="2">Beta-galactosidase</fullName>
    </submittedName>
</protein>
<feature type="domain" description="GLMA-like second" evidence="1">
    <location>
        <begin position="18"/>
        <end position="106"/>
    </location>
</feature>
<organism evidence="2 3">
    <name type="scientific">Micropruina glycogenica</name>
    <dbReference type="NCBI Taxonomy" id="75385"/>
    <lineage>
        <taxon>Bacteria</taxon>
        <taxon>Bacillati</taxon>
        <taxon>Actinomycetota</taxon>
        <taxon>Actinomycetes</taxon>
        <taxon>Propionibacteriales</taxon>
        <taxon>Nocardioidaceae</taxon>
        <taxon>Micropruina</taxon>
    </lineage>
</organism>
<dbReference type="Proteomes" id="UP000238164">
    <property type="component" value="Chromosome 1"/>
</dbReference>
<dbReference type="SUPFAM" id="SSF52317">
    <property type="entry name" value="Class I glutamine amidotransferase-like"/>
    <property type="match status" value="1"/>
</dbReference>
<proteinExistence type="predicted"/>
<dbReference type="AlphaFoldDB" id="A0A2N9JCS9"/>
<sequence length="321" mass="33809">MSTIIADLRRHRGAAPRRALSRSALLSGLQFDAVWLERDDPRPDAVLMLSTGQYLDGGVQGRLVDFLTGGGRLLLLGRVPCFDLTGAPCTVLADALGVRGLDFVTEQRQYFPTVTAHDWAAPWPQTRVGCPEHLDPGAGTVLLTDHDGVPCGVEVSAGSGRVVLFAAELPSNLHLFGRAFARLGATARLSLTSSVPGVFGLTSADESGQRLVHLLNITGHRPQVRVGWRGAEPRALTLPARTGVMLPLGLVTGLGVIDMADAELVEVSSERLVFGPGLAGEASEIRLRGARPSVEGGVLSGADDSWLIRGAGPVTIGRSEP</sequence>
<dbReference type="Gene3D" id="3.40.50.880">
    <property type="match status" value="1"/>
</dbReference>
<keyword evidence="3" id="KW-1185">Reference proteome</keyword>
<gene>
    <name evidence="2" type="ORF">MPLG2_0148</name>
</gene>
<dbReference type="EMBL" id="LT985188">
    <property type="protein sequence ID" value="SPD85184.1"/>
    <property type="molecule type" value="Genomic_DNA"/>
</dbReference>
<dbReference type="InterPro" id="IPR029062">
    <property type="entry name" value="Class_I_gatase-like"/>
</dbReference>